<organism evidence="11 12">
    <name type="scientific">Lactuca sativa</name>
    <name type="common">Garden lettuce</name>
    <dbReference type="NCBI Taxonomy" id="4236"/>
    <lineage>
        <taxon>Eukaryota</taxon>
        <taxon>Viridiplantae</taxon>
        <taxon>Streptophyta</taxon>
        <taxon>Embryophyta</taxon>
        <taxon>Tracheophyta</taxon>
        <taxon>Spermatophyta</taxon>
        <taxon>Magnoliopsida</taxon>
        <taxon>eudicotyledons</taxon>
        <taxon>Gunneridae</taxon>
        <taxon>Pentapetalae</taxon>
        <taxon>asterids</taxon>
        <taxon>campanulids</taxon>
        <taxon>Asterales</taxon>
        <taxon>Asteraceae</taxon>
        <taxon>Cichorioideae</taxon>
        <taxon>Cichorieae</taxon>
        <taxon>Lactucinae</taxon>
        <taxon>Lactuca</taxon>
    </lineage>
</organism>
<dbReference type="GO" id="GO:0005484">
    <property type="term" value="F:SNAP receptor activity"/>
    <property type="evidence" value="ECO:0000318"/>
    <property type="project" value="GO_Central"/>
</dbReference>
<name>A0A9R1X3F6_LACSA</name>
<keyword evidence="8 10" id="KW-1133">Transmembrane helix</keyword>
<evidence type="ECO:0000256" key="9">
    <source>
        <dbReference type="ARBA" id="ARBA00023136"/>
    </source>
</evidence>
<evidence type="ECO:0000256" key="4">
    <source>
        <dbReference type="ARBA" id="ARBA00022692"/>
    </source>
</evidence>
<dbReference type="Proteomes" id="UP000235145">
    <property type="component" value="Unassembled WGS sequence"/>
</dbReference>
<dbReference type="Pfam" id="PF09753">
    <property type="entry name" value="Use1"/>
    <property type="match status" value="1"/>
</dbReference>
<reference evidence="11 12" key="1">
    <citation type="journal article" date="2017" name="Nat. Commun.">
        <title>Genome assembly with in vitro proximity ligation data and whole-genome triplication in lettuce.</title>
        <authorList>
            <person name="Reyes-Chin-Wo S."/>
            <person name="Wang Z."/>
            <person name="Yang X."/>
            <person name="Kozik A."/>
            <person name="Arikit S."/>
            <person name="Song C."/>
            <person name="Xia L."/>
            <person name="Froenicke L."/>
            <person name="Lavelle D.O."/>
            <person name="Truco M.J."/>
            <person name="Xia R."/>
            <person name="Zhu S."/>
            <person name="Xu C."/>
            <person name="Xu H."/>
            <person name="Xu X."/>
            <person name="Cox K."/>
            <person name="Korf I."/>
            <person name="Meyers B.C."/>
            <person name="Michelmore R.W."/>
        </authorList>
    </citation>
    <scope>NUCLEOTIDE SEQUENCE [LARGE SCALE GENOMIC DNA]</scope>
    <source>
        <strain evidence="12">cv. Salinas</strain>
        <tissue evidence="11">Seedlings</tissue>
    </source>
</reference>
<gene>
    <name evidence="11" type="ORF">LSAT_V11C700365390</name>
</gene>
<evidence type="ECO:0000256" key="3">
    <source>
        <dbReference type="ARBA" id="ARBA00022448"/>
    </source>
</evidence>
<keyword evidence="9 10" id="KW-0472">Membrane</keyword>
<dbReference type="EMBL" id="NBSK02000007">
    <property type="protein sequence ID" value="KAJ0197004.1"/>
    <property type="molecule type" value="Genomic_DNA"/>
</dbReference>
<protein>
    <submittedName>
        <fullName evidence="11">Uncharacterized protein</fullName>
    </submittedName>
</protein>
<dbReference type="GO" id="GO:0015031">
    <property type="term" value="P:protein transport"/>
    <property type="evidence" value="ECO:0007669"/>
    <property type="project" value="UniProtKB-KW"/>
</dbReference>
<evidence type="ECO:0000256" key="1">
    <source>
        <dbReference type="ARBA" id="ARBA00004163"/>
    </source>
</evidence>
<evidence type="ECO:0000256" key="5">
    <source>
        <dbReference type="ARBA" id="ARBA00022824"/>
    </source>
</evidence>
<dbReference type="AlphaFoldDB" id="A0A9R1X3F6"/>
<evidence type="ECO:0000256" key="6">
    <source>
        <dbReference type="ARBA" id="ARBA00022892"/>
    </source>
</evidence>
<keyword evidence="6" id="KW-0931">ER-Golgi transport</keyword>
<keyword evidence="7" id="KW-0653">Protein transport</keyword>
<dbReference type="InterPro" id="IPR019150">
    <property type="entry name" value="Vesicle_transport_protein_Use1"/>
</dbReference>
<dbReference type="CDD" id="cd15860">
    <property type="entry name" value="SNARE_USE1"/>
    <property type="match status" value="1"/>
</dbReference>
<sequence>MILDLVDFRPSSGEHRGQDSCESSSGSSSLVKLDVAAQAHITKHRKLQEDLTDEMVDLARQLKERSLLMNKSIQNTERVMQILDSTEKAVEQSLASTGQANTQAMATSNTSCFTWFLMFLMTCIFVIVVLLIKVT</sequence>
<dbReference type="GO" id="GO:0006890">
    <property type="term" value="P:retrograde vesicle-mediated transport, Golgi to endoplasmic reticulum"/>
    <property type="evidence" value="ECO:0000318"/>
    <property type="project" value="GO_Central"/>
</dbReference>
<dbReference type="PANTHER" id="PTHR13050:SF9">
    <property type="entry name" value="VESICLE TRANSPORT PROTEIN, USE1-RELATED"/>
    <property type="match status" value="1"/>
</dbReference>
<evidence type="ECO:0000256" key="2">
    <source>
        <dbReference type="ARBA" id="ARBA00007891"/>
    </source>
</evidence>
<comment type="similarity">
    <text evidence="2">Belongs to the USE1 family.</text>
</comment>
<evidence type="ECO:0000313" key="11">
    <source>
        <dbReference type="EMBL" id="KAJ0197004.1"/>
    </source>
</evidence>
<keyword evidence="4 10" id="KW-0812">Transmembrane</keyword>
<comment type="caution">
    <text evidence="11">The sequence shown here is derived from an EMBL/GenBank/DDBJ whole genome shotgun (WGS) entry which is preliminary data.</text>
</comment>
<dbReference type="GO" id="GO:0005789">
    <property type="term" value="C:endoplasmic reticulum membrane"/>
    <property type="evidence" value="ECO:0007669"/>
    <property type="project" value="UniProtKB-SubCell"/>
</dbReference>
<feature type="transmembrane region" description="Helical" evidence="10">
    <location>
        <begin position="113"/>
        <end position="132"/>
    </location>
</feature>
<accession>A0A9R1X3F6</accession>
<dbReference type="PANTHER" id="PTHR13050">
    <property type="entry name" value="USE1-LIKE PROTEIN"/>
    <property type="match status" value="1"/>
</dbReference>
<keyword evidence="5" id="KW-0256">Endoplasmic reticulum</keyword>
<keyword evidence="12" id="KW-1185">Reference proteome</keyword>
<evidence type="ECO:0000256" key="7">
    <source>
        <dbReference type="ARBA" id="ARBA00022927"/>
    </source>
</evidence>
<keyword evidence="3" id="KW-0813">Transport</keyword>
<dbReference type="GO" id="GO:0031201">
    <property type="term" value="C:SNARE complex"/>
    <property type="evidence" value="ECO:0000318"/>
    <property type="project" value="GO_Central"/>
</dbReference>
<evidence type="ECO:0000256" key="8">
    <source>
        <dbReference type="ARBA" id="ARBA00022989"/>
    </source>
</evidence>
<proteinExistence type="inferred from homology"/>
<comment type="subcellular location">
    <subcellularLocation>
        <location evidence="1">Endoplasmic reticulum membrane</location>
        <topology evidence="1">Single-pass type IV membrane protein</topology>
    </subcellularLocation>
</comment>
<evidence type="ECO:0000256" key="10">
    <source>
        <dbReference type="SAM" id="Phobius"/>
    </source>
</evidence>
<dbReference type="GO" id="GO:0005783">
    <property type="term" value="C:endoplasmic reticulum"/>
    <property type="evidence" value="ECO:0000318"/>
    <property type="project" value="GO_Central"/>
</dbReference>
<evidence type="ECO:0000313" key="12">
    <source>
        <dbReference type="Proteomes" id="UP000235145"/>
    </source>
</evidence>